<evidence type="ECO:0000313" key="7">
    <source>
        <dbReference type="Proteomes" id="UP000766698"/>
    </source>
</evidence>
<keyword evidence="3" id="KW-0408">Iron</keyword>
<dbReference type="EMBL" id="WMLF01000418">
    <property type="protein sequence ID" value="MBB1246148.1"/>
    <property type="molecule type" value="Genomic_DNA"/>
</dbReference>
<feature type="region of interest" description="Disordered" evidence="5">
    <location>
        <begin position="262"/>
        <end position="286"/>
    </location>
</feature>
<dbReference type="PANTHER" id="PTHR13184">
    <property type="entry name" value="37S RIBOSOMAL PROTEIN S22"/>
    <property type="match status" value="1"/>
</dbReference>
<dbReference type="Proteomes" id="UP000766698">
    <property type="component" value="Unassembled WGS sequence"/>
</dbReference>
<keyword evidence="2" id="KW-0809">Transit peptide</keyword>
<reference evidence="7" key="1">
    <citation type="journal article" date="2020" name="Syst. Appl. Microbiol.">
        <title>Streptomyces alkaliterrae sp. nov., isolated from an alkaline soil, and emended descriptions of Streptomyces alkaliphilus, Streptomyces calidiresistens and Streptomyces durbertensis.</title>
        <authorList>
            <person name="Swiecimska M."/>
            <person name="Golinska P."/>
            <person name="Nouioui I."/>
            <person name="Wypij M."/>
            <person name="Rai M."/>
            <person name="Sangal V."/>
            <person name="Goodfellow M."/>
        </authorList>
    </citation>
    <scope>NUCLEOTIDE SEQUENCE [LARGE SCALE GENOMIC DNA]</scope>
    <source>
        <strain evidence="7">DSM 104538</strain>
    </source>
</reference>
<dbReference type="RefSeq" id="WP_182857424.1">
    <property type="nucleotide sequence ID" value="NZ_WMLF01000418.1"/>
</dbReference>
<evidence type="ECO:0000256" key="3">
    <source>
        <dbReference type="ARBA" id="ARBA00023004"/>
    </source>
</evidence>
<dbReference type="GO" id="GO:0008168">
    <property type="term" value="F:methyltransferase activity"/>
    <property type="evidence" value="ECO:0007669"/>
    <property type="project" value="UniProtKB-KW"/>
</dbReference>
<gene>
    <name evidence="6" type="ORF">GL263_21710</name>
</gene>
<evidence type="ECO:0000256" key="2">
    <source>
        <dbReference type="ARBA" id="ARBA00022946"/>
    </source>
</evidence>
<dbReference type="InterPro" id="IPR052571">
    <property type="entry name" value="Mt_RNA_Methyltransferase"/>
</dbReference>
<proteinExistence type="predicted"/>
<keyword evidence="6" id="KW-0489">Methyltransferase</keyword>
<organism evidence="6 7">
    <name type="scientific">Streptomyces durbertensis</name>
    <dbReference type="NCBI Taxonomy" id="2448886"/>
    <lineage>
        <taxon>Bacteria</taxon>
        <taxon>Bacillati</taxon>
        <taxon>Actinomycetota</taxon>
        <taxon>Actinomycetes</taxon>
        <taxon>Kitasatosporales</taxon>
        <taxon>Streptomycetaceae</taxon>
        <taxon>Streptomyces</taxon>
    </lineage>
</organism>
<keyword evidence="7" id="KW-1185">Reference proteome</keyword>
<evidence type="ECO:0000256" key="4">
    <source>
        <dbReference type="ARBA" id="ARBA00023014"/>
    </source>
</evidence>
<dbReference type="Pfam" id="PF09243">
    <property type="entry name" value="Rsm22"/>
    <property type="match status" value="1"/>
</dbReference>
<comment type="caution">
    <text evidence="6">The sequence shown here is derived from an EMBL/GenBank/DDBJ whole genome shotgun (WGS) entry which is preliminary data.</text>
</comment>
<keyword evidence="6" id="KW-0808">Transferase</keyword>
<evidence type="ECO:0000256" key="5">
    <source>
        <dbReference type="SAM" id="MobiDB-lite"/>
    </source>
</evidence>
<sequence length="348" mass="37238">MHDEELRSALAALLDGLPPSRATAAVERLISEYRGRTATDAPVLRDRADAVAYAAYRMPATFAAVSAALAEFRARLPEWAPGRHVDVGGGTGAAGWAVAAAWPGGVRTTVLDWSESALGLGRELAARALPDTEWRRERIGPALTLPPADLVTISYVLGELTERDRAAAVDAAAAAPAVLVIEPGTPEGYLRVMAARDRLVEAGFTVLAPCPHSDRCPMVPGEDWCHFAARVSRSSLHRRVKGGSLGHEDEKYSYVAAVRPAPADQPAGRDQEAREPSGAPAGARIVRRPQIRKGQVLLELCTGTEGLARRTVTKRDRTAYRAARDAVWGDAWGDAWPSPEEGPADDRP</sequence>
<dbReference type="Gene3D" id="3.40.50.150">
    <property type="entry name" value="Vaccinia Virus protein VP39"/>
    <property type="match status" value="1"/>
</dbReference>
<protein>
    <submittedName>
        <fullName evidence="6">rRNA methyltransferase</fullName>
    </submittedName>
</protein>
<keyword evidence="1" id="KW-0479">Metal-binding</keyword>
<accession>A0ABR6EM10</accession>
<dbReference type="PANTHER" id="PTHR13184:SF5">
    <property type="entry name" value="METHYLTRANSFERASE-LIKE PROTEIN 17, MITOCHONDRIAL"/>
    <property type="match status" value="1"/>
</dbReference>
<dbReference type="SUPFAM" id="SSF53335">
    <property type="entry name" value="S-adenosyl-L-methionine-dependent methyltransferases"/>
    <property type="match status" value="1"/>
</dbReference>
<evidence type="ECO:0000313" key="6">
    <source>
        <dbReference type="EMBL" id="MBB1246148.1"/>
    </source>
</evidence>
<keyword evidence="4" id="KW-0411">Iron-sulfur</keyword>
<name>A0ABR6EM10_9ACTN</name>
<dbReference type="InterPro" id="IPR015324">
    <property type="entry name" value="Ribosomal_Rsm22-like"/>
</dbReference>
<evidence type="ECO:0000256" key="1">
    <source>
        <dbReference type="ARBA" id="ARBA00022723"/>
    </source>
</evidence>
<dbReference type="GO" id="GO:0032259">
    <property type="term" value="P:methylation"/>
    <property type="evidence" value="ECO:0007669"/>
    <property type="project" value="UniProtKB-KW"/>
</dbReference>
<dbReference type="InterPro" id="IPR029063">
    <property type="entry name" value="SAM-dependent_MTases_sf"/>
</dbReference>